<feature type="region of interest" description="Disordered" evidence="1">
    <location>
        <begin position="1"/>
        <end position="104"/>
    </location>
</feature>
<dbReference type="EMBL" id="FO082268">
    <property type="protein sequence ID" value="CCO18628.1"/>
    <property type="molecule type" value="Genomic_DNA"/>
</dbReference>
<feature type="domain" description="SAC3/GANP/THP3 conserved" evidence="2">
    <location>
        <begin position="282"/>
        <end position="442"/>
    </location>
</feature>
<dbReference type="AlphaFoldDB" id="K8FAI8"/>
<dbReference type="KEGG" id="bpg:Bathy11g02620"/>
<feature type="compositionally biased region" description="Acidic residues" evidence="1">
    <location>
        <begin position="38"/>
        <end position="49"/>
    </location>
</feature>
<dbReference type="RefSeq" id="XP_007510283.1">
    <property type="nucleotide sequence ID" value="XM_007510221.1"/>
</dbReference>
<dbReference type="STRING" id="41875.K8FAI8"/>
<organism evidence="3 4">
    <name type="scientific">Bathycoccus prasinos</name>
    <dbReference type="NCBI Taxonomy" id="41875"/>
    <lineage>
        <taxon>Eukaryota</taxon>
        <taxon>Viridiplantae</taxon>
        <taxon>Chlorophyta</taxon>
        <taxon>Mamiellophyceae</taxon>
        <taxon>Mamiellales</taxon>
        <taxon>Bathycoccaceae</taxon>
        <taxon>Bathycoccus</taxon>
    </lineage>
</organism>
<dbReference type="InterPro" id="IPR005062">
    <property type="entry name" value="SAC3/GANP/THP3_conserved"/>
</dbReference>
<dbReference type="PANTHER" id="PTHR12436:SF3">
    <property type="entry name" value="GERMINAL-CENTER ASSOCIATED NUCLEAR PROTEIN"/>
    <property type="match status" value="1"/>
</dbReference>
<feature type="compositionally biased region" description="Acidic residues" evidence="1">
    <location>
        <begin position="69"/>
        <end position="103"/>
    </location>
</feature>
<dbReference type="Proteomes" id="UP000198341">
    <property type="component" value="Chromosome 11"/>
</dbReference>
<evidence type="ECO:0000313" key="4">
    <source>
        <dbReference type="Proteomes" id="UP000198341"/>
    </source>
</evidence>
<sequence>MGQAQTKRAGVEISDASDDCDENADGNEEPSIRGCEDIQQDDDDDDDDSEERRATGASTSSTVGNEFENVQEDEKEYQEEEEEEEDKEDEEVEREFLETEEGNEDARLVAKCDDLCPEEERTMRLARSDFDPRFEGAKGELLMKRFSRTFNGNPEEVRSLDAIEKSLERVATVIEETIGGVCDCLKRDENSLDFEALKTFSELADFVRDRSRAIRGDLTAQSASGPKSRRIMRRLVHMMIRFDYEIRKRQRLRAYTYIAQWVKFNYSDPDARRMIHRDHSMALQFREQLGKSLATYSIMCTERAEFVSPEDKAEILSYRLLLRLSAKVEEEEEEKEKEMEGNRSSSSSSSSKLDNIDFRAAELGVLNSPIVSRAMYLSVCVDVGKYVSFFKTIDSESFTFLEFCCVYACLDPLRARYISRLNVSHNRMKMKKEDACSILKIQHVEKLNLLLFKTFTDSGETDIEFSAACKREPKEYEVYRTKLESVAIENLYLESALTVVRA</sequence>
<dbReference type="Pfam" id="PF03399">
    <property type="entry name" value="SAC3_GANP"/>
    <property type="match status" value="2"/>
</dbReference>
<gene>
    <name evidence="3" type="ordered locus">Bathy11g02620</name>
</gene>
<dbReference type="PANTHER" id="PTHR12436">
    <property type="entry name" value="80 KDA MCM3-ASSOCIATED PROTEIN"/>
    <property type="match status" value="1"/>
</dbReference>
<evidence type="ECO:0000313" key="3">
    <source>
        <dbReference type="EMBL" id="CCO18628.1"/>
    </source>
</evidence>
<dbReference type="Gene3D" id="1.25.40.990">
    <property type="match status" value="1"/>
</dbReference>
<proteinExistence type="predicted"/>
<evidence type="ECO:0000256" key="1">
    <source>
        <dbReference type="SAM" id="MobiDB-lite"/>
    </source>
</evidence>
<dbReference type="InterPro" id="IPR045107">
    <property type="entry name" value="SAC3/GANP/THP3"/>
</dbReference>
<reference evidence="3 4" key="1">
    <citation type="submission" date="2011-10" db="EMBL/GenBank/DDBJ databases">
        <authorList>
            <person name="Genoscope - CEA"/>
        </authorList>
    </citation>
    <scope>NUCLEOTIDE SEQUENCE [LARGE SCALE GENOMIC DNA]</scope>
    <source>
        <strain evidence="3 4">RCC 1105</strain>
    </source>
</reference>
<dbReference type="GO" id="GO:0006406">
    <property type="term" value="P:mRNA export from nucleus"/>
    <property type="evidence" value="ECO:0007669"/>
    <property type="project" value="TreeGrafter"/>
</dbReference>
<name>K8FAI8_9CHLO</name>
<accession>K8FAI8</accession>
<feature type="region of interest" description="Disordered" evidence="1">
    <location>
        <begin position="332"/>
        <end position="352"/>
    </location>
</feature>
<dbReference type="GO" id="GO:0005737">
    <property type="term" value="C:cytoplasm"/>
    <property type="evidence" value="ECO:0007669"/>
    <property type="project" value="TreeGrafter"/>
</dbReference>
<feature type="domain" description="SAC3/GANP/THP3 conserved" evidence="2">
    <location>
        <begin position="115"/>
        <end position="250"/>
    </location>
</feature>
<dbReference type="GeneID" id="19012942"/>
<protein>
    <recommendedName>
        <fullName evidence="2">SAC3/GANP/THP3 conserved domain-containing protein</fullName>
    </recommendedName>
</protein>
<keyword evidence="4" id="KW-1185">Reference proteome</keyword>
<evidence type="ECO:0000259" key="2">
    <source>
        <dbReference type="Pfam" id="PF03399"/>
    </source>
</evidence>
<dbReference type="OrthoDB" id="264795at2759"/>
<dbReference type="GO" id="GO:0070390">
    <property type="term" value="C:transcription export complex 2"/>
    <property type="evidence" value="ECO:0007669"/>
    <property type="project" value="TreeGrafter"/>
</dbReference>
<feature type="compositionally biased region" description="Acidic residues" evidence="1">
    <location>
        <begin position="15"/>
        <end position="28"/>
    </location>
</feature>